<keyword evidence="2" id="KW-1185">Reference proteome</keyword>
<dbReference type="AlphaFoldDB" id="A0A177AQV5"/>
<gene>
    <name evidence="1" type="ORF">A3Q56_08395</name>
</gene>
<evidence type="ECO:0000313" key="1">
    <source>
        <dbReference type="EMBL" id="OAF63902.1"/>
    </source>
</evidence>
<feature type="non-terminal residue" evidence="1">
    <location>
        <position position="1"/>
    </location>
</feature>
<dbReference type="EMBL" id="LWCA01002387">
    <property type="protein sequence ID" value="OAF63902.1"/>
    <property type="molecule type" value="Genomic_DNA"/>
</dbReference>
<sequence>NSSKLKNSIIDNYNLQNDCNNPPESKKFKIDTNKKCLDSDESLVKLDIKNNQKQVKNGGIKTMMNDLDNMLDDLTKVKSKNSTCKISDIFSFIDPNAANTYQVKTKRCEEELNKMESDIFAIGQNNKY</sequence>
<comment type="caution">
    <text evidence="1">The sequence shown here is derived from an EMBL/GenBank/DDBJ whole genome shotgun (WGS) entry which is preliminary data.</text>
</comment>
<reference evidence="1 2" key="1">
    <citation type="submission" date="2016-04" db="EMBL/GenBank/DDBJ databases">
        <title>The genome of Intoshia linei affirms orthonectids as highly simplified spiralians.</title>
        <authorList>
            <person name="Mikhailov K.V."/>
            <person name="Slusarev G.S."/>
            <person name="Nikitin M.A."/>
            <person name="Logacheva M.D."/>
            <person name="Penin A."/>
            <person name="Aleoshin V."/>
            <person name="Panchin Y.V."/>
        </authorList>
    </citation>
    <scope>NUCLEOTIDE SEQUENCE [LARGE SCALE GENOMIC DNA]</scope>
    <source>
        <strain evidence="1">Intl2013</strain>
        <tissue evidence="1">Whole animal</tissue>
    </source>
</reference>
<name>A0A177AQV5_9BILA</name>
<evidence type="ECO:0000313" key="2">
    <source>
        <dbReference type="Proteomes" id="UP000078046"/>
    </source>
</evidence>
<organism evidence="1 2">
    <name type="scientific">Intoshia linei</name>
    <dbReference type="NCBI Taxonomy" id="1819745"/>
    <lineage>
        <taxon>Eukaryota</taxon>
        <taxon>Metazoa</taxon>
        <taxon>Spiralia</taxon>
        <taxon>Lophotrochozoa</taxon>
        <taxon>Mesozoa</taxon>
        <taxon>Orthonectida</taxon>
        <taxon>Rhopaluridae</taxon>
        <taxon>Intoshia</taxon>
    </lineage>
</organism>
<protein>
    <submittedName>
        <fullName evidence="1">Uncharacterized protein</fullName>
    </submittedName>
</protein>
<dbReference type="Proteomes" id="UP000078046">
    <property type="component" value="Unassembled WGS sequence"/>
</dbReference>
<proteinExistence type="predicted"/>
<accession>A0A177AQV5</accession>